<dbReference type="RefSeq" id="WP_153735144.1">
    <property type="nucleotide sequence ID" value="NZ_WJNG01000002.1"/>
</dbReference>
<dbReference type="InterPro" id="IPR023772">
    <property type="entry name" value="DNA-bd_HTH_TetR-type_CS"/>
</dbReference>
<dbReference type="PANTHER" id="PTHR30055:SF175">
    <property type="entry name" value="HTH-TYPE TRANSCRIPTIONAL REPRESSOR KSTR2"/>
    <property type="match status" value="1"/>
</dbReference>
<evidence type="ECO:0000256" key="2">
    <source>
        <dbReference type="ARBA" id="ARBA00023015"/>
    </source>
</evidence>
<protein>
    <submittedName>
        <fullName evidence="7">TetR family transcriptional regulator</fullName>
    </submittedName>
</protein>
<feature type="DNA-binding region" description="H-T-H motif" evidence="5">
    <location>
        <begin position="22"/>
        <end position="41"/>
    </location>
</feature>
<dbReference type="InterPro" id="IPR009057">
    <property type="entry name" value="Homeodomain-like_sf"/>
</dbReference>
<keyword evidence="3 5" id="KW-0238">DNA-binding</keyword>
<dbReference type="GO" id="GO:0000976">
    <property type="term" value="F:transcription cis-regulatory region binding"/>
    <property type="evidence" value="ECO:0007669"/>
    <property type="project" value="TreeGrafter"/>
</dbReference>
<dbReference type="InterPro" id="IPR050109">
    <property type="entry name" value="HTH-type_TetR-like_transc_reg"/>
</dbReference>
<gene>
    <name evidence="7" type="ORF">GH741_02235</name>
</gene>
<dbReference type="InterPro" id="IPR041490">
    <property type="entry name" value="KstR2_TetR_C"/>
</dbReference>
<evidence type="ECO:0000256" key="3">
    <source>
        <dbReference type="ARBA" id="ARBA00023125"/>
    </source>
</evidence>
<evidence type="ECO:0000256" key="1">
    <source>
        <dbReference type="ARBA" id="ARBA00022491"/>
    </source>
</evidence>
<dbReference type="GO" id="GO:0003700">
    <property type="term" value="F:DNA-binding transcription factor activity"/>
    <property type="evidence" value="ECO:0007669"/>
    <property type="project" value="TreeGrafter"/>
</dbReference>
<accession>A0A6A8D893</accession>
<dbReference type="PRINTS" id="PR00455">
    <property type="entry name" value="HTHTETR"/>
</dbReference>
<dbReference type="SUPFAM" id="SSF48498">
    <property type="entry name" value="Tetracyclin repressor-like, C-terminal domain"/>
    <property type="match status" value="1"/>
</dbReference>
<keyword evidence="1" id="KW-0678">Repressor</keyword>
<keyword evidence="4" id="KW-0804">Transcription</keyword>
<keyword evidence="8" id="KW-1185">Reference proteome</keyword>
<evidence type="ECO:0000259" key="6">
    <source>
        <dbReference type="PROSITE" id="PS50977"/>
    </source>
</evidence>
<dbReference type="InterPro" id="IPR036271">
    <property type="entry name" value="Tet_transcr_reg_TetR-rel_C_sf"/>
</dbReference>
<name>A0A6A8D893_9BACI</name>
<dbReference type="SUPFAM" id="SSF46689">
    <property type="entry name" value="Homeodomain-like"/>
    <property type="match status" value="1"/>
</dbReference>
<evidence type="ECO:0000313" key="7">
    <source>
        <dbReference type="EMBL" id="MRH41490.1"/>
    </source>
</evidence>
<dbReference type="PROSITE" id="PS01081">
    <property type="entry name" value="HTH_TETR_1"/>
    <property type="match status" value="1"/>
</dbReference>
<evidence type="ECO:0000256" key="4">
    <source>
        <dbReference type="ARBA" id="ARBA00023163"/>
    </source>
</evidence>
<feature type="domain" description="HTH tetR-type" evidence="6">
    <location>
        <begin position="1"/>
        <end position="59"/>
    </location>
</feature>
<keyword evidence="2" id="KW-0805">Transcription regulation</keyword>
<dbReference type="EMBL" id="WJNG01000002">
    <property type="protein sequence ID" value="MRH41490.1"/>
    <property type="molecule type" value="Genomic_DNA"/>
</dbReference>
<dbReference type="AlphaFoldDB" id="A0A6A8D893"/>
<dbReference type="PANTHER" id="PTHR30055">
    <property type="entry name" value="HTH-TYPE TRANSCRIPTIONAL REGULATOR RUTR"/>
    <property type="match status" value="1"/>
</dbReference>
<dbReference type="Gene3D" id="1.10.10.60">
    <property type="entry name" value="Homeodomain-like"/>
    <property type="match status" value="1"/>
</dbReference>
<evidence type="ECO:0000313" key="8">
    <source>
        <dbReference type="Proteomes" id="UP000799092"/>
    </source>
</evidence>
<dbReference type="InterPro" id="IPR001647">
    <property type="entry name" value="HTH_TetR"/>
</dbReference>
<dbReference type="Gene3D" id="1.10.357.10">
    <property type="entry name" value="Tetracycline Repressor, domain 2"/>
    <property type="match status" value="1"/>
</dbReference>
<dbReference type="Pfam" id="PF17932">
    <property type="entry name" value="TetR_C_24"/>
    <property type="match status" value="1"/>
</dbReference>
<reference evidence="7" key="1">
    <citation type="submission" date="2019-11" db="EMBL/GenBank/DDBJ databases">
        <authorList>
            <person name="Li J."/>
        </authorList>
    </citation>
    <scope>NUCLEOTIDE SEQUENCE</scope>
    <source>
        <strain evidence="7">B6B</strain>
    </source>
</reference>
<dbReference type="PROSITE" id="PS50977">
    <property type="entry name" value="HTH_TETR_2"/>
    <property type="match status" value="1"/>
</dbReference>
<comment type="caution">
    <text evidence="7">The sequence shown here is derived from an EMBL/GenBank/DDBJ whole genome shotgun (WGS) entry which is preliminary data.</text>
</comment>
<dbReference type="OrthoDB" id="9814200at2"/>
<sequence>MKEKILVTCIQLFEHKGFSETSIQDIVDSLAVTKGTFYYYFKSKEEVLMVIHRMYIDTLLEQQNKLLEDGALTNKDRLRGLVEMLVTNITPLGKSARVFHRELRHLSEDHMKEARAKRDQVRVAIEKVIVAGMENGEFRPDVKADIVTLGILGACNWSYQWFKPEGKYSDLEVSEVFIDMVCQGITPK</sequence>
<dbReference type="Proteomes" id="UP000799092">
    <property type="component" value="Unassembled WGS sequence"/>
</dbReference>
<evidence type="ECO:0000256" key="5">
    <source>
        <dbReference type="PROSITE-ProRule" id="PRU00335"/>
    </source>
</evidence>
<organism evidence="7 8">
    <name type="scientific">Aquibacillus halophilus</name>
    <dbReference type="NCBI Taxonomy" id="930132"/>
    <lineage>
        <taxon>Bacteria</taxon>
        <taxon>Bacillati</taxon>
        <taxon>Bacillota</taxon>
        <taxon>Bacilli</taxon>
        <taxon>Bacillales</taxon>
        <taxon>Bacillaceae</taxon>
        <taxon>Aquibacillus</taxon>
    </lineage>
</organism>
<dbReference type="Pfam" id="PF00440">
    <property type="entry name" value="TetR_N"/>
    <property type="match status" value="1"/>
</dbReference>
<proteinExistence type="predicted"/>